<evidence type="ECO:0000256" key="1">
    <source>
        <dbReference type="SAM" id="MobiDB-lite"/>
    </source>
</evidence>
<dbReference type="InterPro" id="IPR006578">
    <property type="entry name" value="MADF-dom"/>
</dbReference>
<dbReference type="PROSITE" id="PS51029">
    <property type="entry name" value="MADF"/>
    <property type="match status" value="1"/>
</dbReference>
<protein>
    <submittedName>
        <fullName evidence="5">Uncharacterized protein LOC114325784</fullName>
    </submittedName>
    <submittedName>
        <fullName evidence="6">Uncharacterized protein LOC114334705</fullName>
    </submittedName>
</protein>
<dbReference type="RefSeq" id="XP_028140607.1">
    <property type="nucleotide sequence ID" value="XM_028284806.1"/>
</dbReference>
<feature type="domain" description="MADF" evidence="2">
    <location>
        <begin position="12"/>
        <end position="104"/>
    </location>
</feature>
<evidence type="ECO:0000313" key="4">
    <source>
        <dbReference type="Proteomes" id="UP001652700"/>
    </source>
</evidence>
<evidence type="ECO:0000313" key="3">
    <source>
        <dbReference type="EnsemblMetazoa" id="XP_028140338.2"/>
    </source>
</evidence>
<keyword evidence="4" id="KW-1185">Reference proteome</keyword>
<gene>
    <name evidence="5" type="primary">LOC114325784</name>
    <name evidence="6" type="synonym">LOC114334705</name>
</gene>
<sequence length="351" mass="39817">MAFKWTSENCLNLIDNYRQHPCIWNPKNVKYKCRESKNDAWNAVCSAVGCLSQEEAKRKIRNLVAQFYREKKKYRSMKKSGAGAQFHSKWFAYDALVFLRDKNKVRPCKESEAENVDDLNDSSSETDLDDSQVTDCDEGGNETQEFQDAENGNEGMKDLYDDGSQNPSTSNAACEKPSASNKSSQEPRKKTVENPNSTNLDEFKHPNKTRRVTQTLTRKIDDNARKEEAYKIIQDIQNKRQRDKFDVFGEHMACKIRDLNTTCAQNIVEHLIGNILFDASMGKYDYGMPQSTNTYEPILSMQPSTRPQSHSSYCSTPAISPAETYIQNSSDSSTAFGSSNILAEAFQLSNM</sequence>
<feature type="compositionally biased region" description="Polar residues" evidence="1">
    <location>
        <begin position="163"/>
        <end position="184"/>
    </location>
</feature>
<dbReference type="Proteomes" id="UP001652700">
    <property type="component" value="Unplaced"/>
</dbReference>
<organism evidence="5">
    <name type="scientific">Diabrotica virgifera virgifera</name>
    <name type="common">western corn rootworm</name>
    <dbReference type="NCBI Taxonomy" id="50390"/>
    <lineage>
        <taxon>Eukaryota</taxon>
        <taxon>Metazoa</taxon>
        <taxon>Ecdysozoa</taxon>
        <taxon>Arthropoda</taxon>
        <taxon>Hexapoda</taxon>
        <taxon>Insecta</taxon>
        <taxon>Pterygota</taxon>
        <taxon>Neoptera</taxon>
        <taxon>Endopterygota</taxon>
        <taxon>Coleoptera</taxon>
        <taxon>Polyphaga</taxon>
        <taxon>Cucujiformia</taxon>
        <taxon>Chrysomeloidea</taxon>
        <taxon>Chrysomelidae</taxon>
        <taxon>Galerucinae</taxon>
        <taxon>Diabroticina</taxon>
        <taxon>Diabroticites</taxon>
        <taxon>Diabrotica</taxon>
    </lineage>
</organism>
<feature type="region of interest" description="Disordered" evidence="1">
    <location>
        <begin position="109"/>
        <end position="204"/>
    </location>
</feature>
<name>A0A6P7F4B4_DIAVI</name>
<dbReference type="AlphaFoldDB" id="A0A6P7F4B4"/>
<dbReference type="PANTHER" id="PTHR21505">
    <property type="entry name" value="MADF DOMAIN-CONTAINING PROTEIN-RELATED"/>
    <property type="match status" value="1"/>
</dbReference>
<accession>A0A6P7F4B4</accession>
<dbReference type="OrthoDB" id="6720674at2759"/>
<feature type="compositionally biased region" description="Acidic residues" evidence="1">
    <location>
        <begin position="113"/>
        <end position="148"/>
    </location>
</feature>
<dbReference type="Pfam" id="PF10545">
    <property type="entry name" value="MADF_DNA_bdg"/>
    <property type="match status" value="1"/>
</dbReference>
<evidence type="ECO:0000259" key="2">
    <source>
        <dbReference type="PROSITE" id="PS51029"/>
    </source>
</evidence>
<reference evidence="3" key="2">
    <citation type="submission" date="2025-05" db="UniProtKB">
        <authorList>
            <consortium name="EnsemblMetazoa"/>
        </authorList>
    </citation>
    <scope>IDENTIFICATION</scope>
</reference>
<dbReference type="EnsemblMetazoa" id="XM_028284537.2">
    <property type="protein sequence ID" value="XP_028140338.2"/>
    <property type="gene ID" value="LOC114334493"/>
</dbReference>
<evidence type="ECO:0000313" key="6">
    <source>
        <dbReference type="RefSeq" id="XP_028140607.1"/>
    </source>
</evidence>
<proteinExistence type="predicted"/>
<dbReference type="PANTHER" id="PTHR21505:SF8">
    <property type="entry name" value="DPT-YFP REPRESSOR BY OVEREXPRESSION, ISOFORM D-RELATED"/>
    <property type="match status" value="1"/>
</dbReference>
<evidence type="ECO:0000313" key="5">
    <source>
        <dbReference type="RefSeq" id="XP_028129717.1"/>
    </source>
</evidence>
<dbReference type="RefSeq" id="XP_028129717.1">
    <property type="nucleotide sequence ID" value="XM_028273916.1"/>
</dbReference>
<reference evidence="5 6" key="1">
    <citation type="submission" date="2025-04" db="UniProtKB">
        <authorList>
            <consortium name="RefSeq"/>
        </authorList>
    </citation>
    <scope>IDENTIFICATION</scope>
    <source>
        <tissue evidence="5 6">Whole insect</tissue>
    </source>
</reference>
<dbReference type="SMART" id="SM00595">
    <property type="entry name" value="MADF"/>
    <property type="match status" value="1"/>
</dbReference>